<feature type="binding site" evidence="6">
    <location>
        <begin position="140"/>
        <end position="142"/>
    </location>
    <ligand>
        <name>substrate</name>
    </ligand>
</feature>
<dbReference type="GO" id="GO:0046872">
    <property type="term" value="F:metal ion binding"/>
    <property type="evidence" value="ECO:0007669"/>
    <property type="project" value="UniProtKB-KW"/>
</dbReference>
<keyword evidence="1 6" id="KW-0479">Metal-binding</keyword>
<keyword evidence="3 6" id="KW-0464">Manganese</keyword>
<dbReference type="HAMAP" id="MF_01876">
    <property type="entry name" value="PsiMP_glycosidase"/>
    <property type="match status" value="1"/>
</dbReference>
<dbReference type="GO" id="GO:0046113">
    <property type="term" value="P:nucleobase catabolic process"/>
    <property type="evidence" value="ECO:0007669"/>
    <property type="project" value="UniProtKB-UniRule"/>
</dbReference>
<comment type="catalytic activity">
    <reaction evidence="6">
        <text>D-ribose 5-phosphate + uracil = psi-UMP + H2O</text>
        <dbReference type="Rhea" id="RHEA:18337"/>
        <dbReference type="ChEBI" id="CHEBI:15377"/>
        <dbReference type="ChEBI" id="CHEBI:17568"/>
        <dbReference type="ChEBI" id="CHEBI:58380"/>
        <dbReference type="ChEBI" id="CHEBI:78346"/>
        <dbReference type="EC" id="4.2.1.70"/>
    </reaction>
</comment>
<evidence type="ECO:0000256" key="3">
    <source>
        <dbReference type="ARBA" id="ARBA00023211"/>
    </source>
</evidence>
<feature type="binding site" evidence="6">
    <location>
        <position position="138"/>
    </location>
    <ligand>
        <name>Mn(2+)</name>
        <dbReference type="ChEBI" id="CHEBI:29035"/>
    </ligand>
</feature>
<dbReference type="GO" id="GO:0004730">
    <property type="term" value="F:pseudouridylate synthase activity"/>
    <property type="evidence" value="ECO:0007669"/>
    <property type="project" value="UniProtKB-UniRule"/>
</dbReference>
<evidence type="ECO:0000313" key="8">
    <source>
        <dbReference type="Proteomes" id="UP000696931"/>
    </source>
</evidence>
<feature type="active site" description="Proton donor" evidence="6">
    <location>
        <position position="25"/>
    </location>
</feature>
<dbReference type="GO" id="GO:0016798">
    <property type="term" value="F:hydrolase activity, acting on glycosyl bonds"/>
    <property type="evidence" value="ECO:0007669"/>
    <property type="project" value="UniProtKB-KW"/>
</dbReference>
<dbReference type="EC" id="4.2.1.70" evidence="6"/>
<keyword evidence="2 6" id="KW-0378">Hydrolase</keyword>
<feature type="binding site" evidence="6">
    <location>
        <position position="106"/>
    </location>
    <ligand>
        <name>substrate</name>
    </ligand>
</feature>
<dbReference type="PANTHER" id="PTHR42909:SF1">
    <property type="entry name" value="CARBOHYDRATE KINASE PFKB DOMAIN-CONTAINING PROTEIN"/>
    <property type="match status" value="1"/>
</dbReference>
<protein>
    <recommendedName>
        <fullName evidence="6">Pseudouridine-5'-phosphate glycosidase</fullName>
        <shortName evidence="6">PsiMP glycosidase</shortName>
        <ecNumber evidence="6">4.2.1.70</ecNumber>
    </recommendedName>
</protein>
<dbReference type="EMBL" id="JACRIW010000081">
    <property type="protein sequence ID" value="MBI5170089.1"/>
    <property type="molecule type" value="Genomic_DNA"/>
</dbReference>
<accession>A0A933SCZ0</accession>
<evidence type="ECO:0000256" key="6">
    <source>
        <dbReference type="HAMAP-Rule" id="MF_01876"/>
    </source>
</evidence>
<evidence type="ECO:0000256" key="5">
    <source>
        <dbReference type="ARBA" id="ARBA00023295"/>
    </source>
</evidence>
<dbReference type="Pfam" id="PF04227">
    <property type="entry name" value="Indigoidine_A"/>
    <property type="match status" value="1"/>
</dbReference>
<sequence length="304" mass="31757">MKERFVLNNDVDRALAGNRAIVALETTVVTHGLPHPQGVEAALLLEDDVRQGGAVPATIGVWGGEIHVGITRAELEALAAAKDVTKLNLSNFAATLAAGRPGSTTVAATMFAAHHAGIPVFATGGIGGVHRESQDSGDVSADLTALSRLPVAVVCAGAKAILDLPRTVEMLETLGVPVFGLRTKEFPAFYRRESGLPVDHTFDTIEEMAAAVSAHFAIGMGTGVLVANPIPEDEQMPLALYTRALGEALAAARTEGVRGRAVTPFLLDRMRQVTGGESVRANLALLRNNARVAAKLAVALSPRD</sequence>
<comment type="similarity">
    <text evidence="6">Belongs to the pseudouridine-5'-phosphate glycosidase family.</text>
</comment>
<dbReference type="Proteomes" id="UP000696931">
    <property type="component" value="Unassembled WGS sequence"/>
</dbReference>
<feature type="active site" description="Nucleophile" evidence="6">
    <location>
        <position position="159"/>
    </location>
</feature>
<name>A0A933SCZ0_UNCEI</name>
<dbReference type="GO" id="GO:0005737">
    <property type="term" value="C:cytoplasm"/>
    <property type="evidence" value="ECO:0007669"/>
    <property type="project" value="TreeGrafter"/>
</dbReference>
<gene>
    <name evidence="6" type="primary">psuG</name>
    <name evidence="7" type="ORF">HZA61_11415</name>
</gene>
<dbReference type="PANTHER" id="PTHR42909">
    <property type="entry name" value="ZGC:136858"/>
    <property type="match status" value="1"/>
</dbReference>
<evidence type="ECO:0000256" key="4">
    <source>
        <dbReference type="ARBA" id="ARBA00023239"/>
    </source>
</evidence>
<evidence type="ECO:0000313" key="7">
    <source>
        <dbReference type="EMBL" id="MBI5170089.1"/>
    </source>
</evidence>
<dbReference type="InterPro" id="IPR022830">
    <property type="entry name" value="Indigdn_synthA-like"/>
</dbReference>
<feature type="binding site" evidence="6">
    <location>
        <position position="86"/>
    </location>
    <ligand>
        <name>substrate</name>
    </ligand>
</feature>
<comment type="cofactor">
    <cofactor evidence="6">
        <name>Mn(2+)</name>
        <dbReference type="ChEBI" id="CHEBI:29035"/>
    </cofactor>
    <text evidence="6">Binds 1 Mn(2+) ion per subunit.</text>
</comment>
<evidence type="ECO:0000256" key="2">
    <source>
        <dbReference type="ARBA" id="ARBA00022801"/>
    </source>
</evidence>
<keyword evidence="5 6" id="KW-0326">Glycosidase</keyword>
<comment type="caution">
    <text evidence="7">The sequence shown here is derived from an EMBL/GenBank/DDBJ whole genome shotgun (WGS) entry which is preliminary data.</text>
</comment>
<dbReference type="Gene3D" id="3.40.1790.10">
    <property type="entry name" value="Indigoidine synthase domain"/>
    <property type="match status" value="1"/>
</dbReference>
<organism evidence="7 8">
    <name type="scientific">Eiseniibacteriota bacterium</name>
    <dbReference type="NCBI Taxonomy" id="2212470"/>
    <lineage>
        <taxon>Bacteria</taxon>
        <taxon>Candidatus Eiseniibacteriota</taxon>
    </lineage>
</organism>
<dbReference type="SUPFAM" id="SSF110581">
    <property type="entry name" value="Indigoidine synthase A-like"/>
    <property type="match status" value="1"/>
</dbReference>
<comment type="subunit">
    <text evidence="6">Homotrimer.</text>
</comment>
<reference evidence="7" key="1">
    <citation type="submission" date="2020-07" db="EMBL/GenBank/DDBJ databases">
        <title>Huge and variable diversity of episymbiotic CPR bacteria and DPANN archaea in groundwater ecosystems.</title>
        <authorList>
            <person name="He C.Y."/>
            <person name="Keren R."/>
            <person name="Whittaker M."/>
            <person name="Farag I.F."/>
            <person name="Doudna J."/>
            <person name="Cate J.H.D."/>
            <person name="Banfield J.F."/>
        </authorList>
    </citation>
    <scope>NUCLEOTIDE SEQUENCE</scope>
    <source>
        <strain evidence="7">NC_groundwater_1813_Pr3_B-0.1um_71_17</strain>
    </source>
</reference>
<comment type="function">
    <text evidence="6">Catalyzes the reversible cleavage of pseudouridine 5'-phosphate (PsiMP) to ribose 5-phosphate and uracil. Functions biologically in the cleavage direction, as part of a pseudouridine degradation pathway.</text>
</comment>
<evidence type="ECO:0000256" key="1">
    <source>
        <dbReference type="ARBA" id="ARBA00022723"/>
    </source>
</evidence>
<keyword evidence="4 6" id="KW-0456">Lyase</keyword>
<dbReference type="InterPro" id="IPR007342">
    <property type="entry name" value="PsuG"/>
</dbReference>
<proteinExistence type="inferred from homology"/>
<dbReference type="AlphaFoldDB" id="A0A933SCZ0"/>